<dbReference type="KEGG" id="vg:55013142"/>
<keyword evidence="2" id="KW-1185">Reference proteome</keyword>
<dbReference type="EMBL" id="MK651787">
    <property type="protein sequence ID" value="QBZ71569.1"/>
    <property type="molecule type" value="Genomic_DNA"/>
</dbReference>
<organism evidence="1 2">
    <name type="scientific">Escherichia phage Sortsne</name>
    <dbReference type="NCBI Taxonomy" id="2562456"/>
    <lineage>
        <taxon>Viruses</taxon>
        <taxon>Duplodnaviria</taxon>
        <taxon>Heunggongvirae</taxon>
        <taxon>Uroviricota</taxon>
        <taxon>Caudoviricetes</taxon>
        <taxon>Sortsnevirus</taxon>
        <taxon>Sortsnevirus sortsne</taxon>
    </lineage>
</organism>
<reference evidence="2" key="1">
    <citation type="submission" date="2019-03" db="EMBL/GenBank/DDBJ databases">
        <authorList>
            <person name="Olsen N.S."/>
            <person name="Kot W."/>
            <person name="Hansen L.H."/>
        </authorList>
    </citation>
    <scope>NUCLEOTIDE SEQUENCE [LARGE SCALE GENOMIC DNA]</scope>
</reference>
<dbReference type="GeneID" id="55013142"/>
<sequence length="187" mass="20706">MFIKVKRFNMECLLNIHKIEAVVPMDDGKTTSVKAEGHSFDWAIPFDQAQDVLIDCAAQVTAPIASRVMALDNTLARTARSVEDLLEKLDSAMNTPIINCDGMTPEEAERFKSTMRDTRATLDSIQPRLVSQPDGTKARLMRAEALLAEVHHAWNNDADAASAIGHYLGSNIENFLYPGEKKACDKE</sequence>
<evidence type="ECO:0000313" key="2">
    <source>
        <dbReference type="Proteomes" id="UP000297046"/>
    </source>
</evidence>
<dbReference type="RefSeq" id="YP_009821657.1">
    <property type="nucleotide sequence ID" value="NC_048178.1"/>
</dbReference>
<accession>A0A4D6E0T0</accession>
<protein>
    <submittedName>
        <fullName evidence="1">Uncharacterized protein</fullName>
    </submittedName>
</protein>
<dbReference type="Proteomes" id="UP000297046">
    <property type="component" value="Segment"/>
</dbReference>
<evidence type="ECO:0000313" key="1">
    <source>
        <dbReference type="EMBL" id="QBZ71569.1"/>
    </source>
</evidence>
<name>A0A4D6E0T0_9CAUD</name>
<proteinExistence type="predicted"/>